<dbReference type="GO" id="GO:0005829">
    <property type="term" value="C:cytosol"/>
    <property type="evidence" value="ECO:0007669"/>
    <property type="project" value="TreeGrafter"/>
</dbReference>
<keyword evidence="4 9" id="KW-0068">Autocatalytic cleavage</keyword>
<dbReference type="EC" id="4.1.1.11" evidence="9"/>
<evidence type="ECO:0000256" key="13">
    <source>
        <dbReference type="PIRSR" id="PIRSR006246-5"/>
    </source>
</evidence>
<dbReference type="PIRSF" id="PIRSF006246">
    <property type="entry name" value="Asp_decarbox"/>
    <property type="match status" value="1"/>
</dbReference>
<dbReference type="AlphaFoldDB" id="W4LSP4"/>
<dbReference type="EMBL" id="AZHW01000274">
    <property type="protein sequence ID" value="ETX01069.1"/>
    <property type="molecule type" value="Genomic_DNA"/>
</dbReference>
<protein>
    <recommendedName>
        <fullName evidence="9">Aspartate 1-decarboxylase</fullName>
        <ecNumber evidence="9">4.1.1.11</ecNumber>
    </recommendedName>
    <alternativeName>
        <fullName evidence="9">Aspartate alpha-decarboxylase</fullName>
    </alternativeName>
    <component>
        <recommendedName>
            <fullName evidence="9">Aspartate 1-decarboxylase beta chain</fullName>
        </recommendedName>
    </component>
    <component>
        <recommendedName>
            <fullName evidence="9">Aspartate 1-decarboxylase alpha chain</fullName>
        </recommendedName>
    </component>
</protein>
<evidence type="ECO:0000256" key="9">
    <source>
        <dbReference type="HAMAP-Rule" id="MF_00446"/>
    </source>
</evidence>
<keyword evidence="8 9" id="KW-0670">Pyruvate</keyword>
<dbReference type="GO" id="GO:0006523">
    <property type="term" value="P:alanine biosynthetic process"/>
    <property type="evidence" value="ECO:0007669"/>
    <property type="project" value="InterPro"/>
</dbReference>
<proteinExistence type="inferred from homology"/>
<keyword evidence="3 9" id="KW-0210">Decarboxylase</keyword>
<dbReference type="InterPro" id="IPR009010">
    <property type="entry name" value="Asp_de-COase-like_dom_sf"/>
</dbReference>
<evidence type="ECO:0000256" key="7">
    <source>
        <dbReference type="ARBA" id="ARBA00023270"/>
    </source>
</evidence>
<evidence type="ECO:0000256" key="3">
    <source>
        <dbReference type="ARBA" id="ARBA00022793"/>
    </source>
</evidence>
<dbReference type="HAMAP" id="MF_00446">
    <property type="entry name" value="PanD"/>
    <property type="match status" value="1"/>
</dbReference>
<evidence type="ECO:0000256" key="8">
    <source>
        <dbReference type="ARBA" id="ARBA00023317"/>
    </source>
</evidence>
<comment type="catalytic activity">
    <reaction evidence="9">
        <text>L-aspartate + H(+) = beta-alanine + CO2</text>
        <dbReference type="Rhea" id="RHEA:19497"/>
        <dbReference type="ChEBI" id="CHEBI:15378"/>
        <dbReference type="ChEBI" id="CHEBI:16526"/>
        <dbReference type="ChEBI" id="CHEBI:29991"/>
        <dbReference type="ChEBI" id="CHEBI:57966"/>
        <dbReference type="EC" id="4.1.1.11"/>
    </reaction>
</comment>
<comment type="function">
    <text evidence="9">Catalyzes the pyruvoyl-dependent decarboxylation of aspartate to produce beta-alanine.</text>
</comment>
<comment type="PTM">
    <text evidence="9 12">Is synthesized initially as an inactive proenzyme, which is activated by self-cleavage at a specific serine bond to produce a beta-subunit with a hydroxyl group at its C-terminus and an alpha-subunit with a pyruvoyl group at its N-terminus.</text>
</comment>
<evidence type="ECO:0000256" key="10">
    <source>
        <dbReference type="PIRSR" id="PIRSR006246-1"/>
    </source>
</evidence>
<dbReference type="GO" id="GO:0015940">
    <property type="term" value="P:pantothenate biosynthetic process"/>
    <property type="evidence" value="ECO:0007669"/>
    <property type="project" value="UniProtKB-UniRule"/>
</dbReference>
<dbReference type="InterPro" id="IPR003190">
    <property type="entry name" value="Asp_decarbox"/>
</dbReference>
<comment type="subunit">
    <text evidence="9">Heterooctamer of four alpha and four beta subunits.</text>
</comment>
<gene>
    <name evidence="9" type="primary">panD</name>
    <name evidence="14" type="ORF">ETSY1_08885</name>
</gene>
<evidence type="ECO:0000313" key="14">
    <source>
        <dbReference type="EMBL" id="ETX01069.1"/>
    </source>
</evidence>
<sequence>MRWVMRSKIHKAVITEANLNYIGSITIDADLLDRVGLWEGEKVLIVSNTSGSRLETYVIVGEAGSGVICMNGAAAHLVKAGEEVIIMGFELTDKPIEPKVILVNEDNEFVEYLGEEPAMVEANARNN</sequence>
<comment type="cofactor">
    <cofactor evidence="9 10">
        <name>pyruvate</name>
        <dbReference type="ChEBI" id="CHEBI:15361"/>
    </cofactor>
    <text evidence="9 10">Binds 1 pyruvoyl group covalently per subunit.</text>
</comment>
<dbReference type="GO" id="GO:0004068">
    <property type="term" value="F:aspartate 1-decarboxylase activity"/>
    <property type="evidence" value="ECO:0007669"/>
    <property type="project" value="UniProtKB-UniRule"/>
</dbReference>
<dbReference type="CDD" id="cd06919">
    <property type="entry name" value="Asp_decarbox"/>
    <property type="match status" value="1"/>
</dbReference>
<evidence type="ECO:0000256" key="4">
    <source>
        <dbReference type="ARBA" id="ARBA00022813"/>
    </source>
</evidence>
<organism evidence="14 15">
    <name type="scientific">Entotheonella factor</name>
    <dbReference type="NCBI Taxonomy" id="1429438"/>
    <lineage>
        <taxon>Bacteria</taxon>
        <taxon>Pseudomonadati</taxon>
        <taxon>Nitrospinota/Tectimicrobiota group</taxon>
        <taxon>Candidatus Tectimicrobiota</taxon>
        <taxon>Candidatus Entotheonellia</taxon>
        <taxon>Candidatus Entotheonellales</taxon>
        <taxon>Candidatus Entotheonellaceae</taxon>
        <taxon>Candidatus Entotheonella</taxon>
    </lineage>
</organism>
<evidence type="ECO:0000313" key="15">
    <source>
        <dbReference type="Proteomes" id="UP000019141"/>
    </source>
</evidence>
<feature type="active site" description="Schiff-base intermediate with substrate; via pyruvic acid" evidence="9 10">
    <location>
        <position position="24"/>
    </location>
</feature>
<comment type="pathway">
    <text evidence="9">Cofactor biosynthesis; (R)-pantothenate biosynthesis; beta-alanine from L-aspartate: step 1/1.</text>
</comment>
<dbReference type="UniPathway" id="UPA00028">
    <property type="reaction ID" value="UER00002"/>
</dbReference>
<keyword evidence="7 9" id="KW-0704">Schiff base</keyword>
<feature type="modified residue" description="Pyruvic acid (Ser)" evidence="9 12">
    <location>
        <position position="24"/>
    </location>
</feature>
<evidence type="ECO:0000256" key="5">
    <source>
        <dbReference type="ARBA" id="ARBA00023145"/>
    </source>
</evidence>
<comment type="subcellular location">
    <subcellularLocation>
        <location evidence="9">Cytoplasm</location>
    </subcellularLocation>
</comment>
<comment type="similarity">
    <text evidence="9">Belongs to the PanD family.</text>
</comment>
<dbReference type="PANTHER" id="PTHR21012:SF0">
    <property type="entry name" value="ASPARTATE 1-DECARBOXYLASE"/>
    <property type="match status" value="1"/>
</dbReference>
<keyword evidence="1 9" id="KW-0963">Cytoplasm</keyword>
<dbReference type="Gene3D" id="2.40.40.20">
    <property type="match status" value="1"/>
</dbReference>
<reference evidence="14 15" key="1">
    <citation type="journal article" date="2014" name="Nature">
        <title>An environmental bacterial taxon with a large and distinct metabolic repertoire.</title>
        <authorList>
            <person name="Wilson M.C."/>
            <person name="Mori T."/>
            <person name="Ruckert C."/>
            <person name="Uria A.R."/>
            <person name="Helf M.J."/>
            <person name="Takada K."/>
            <person name="Gernert C."/>
            <person name="Steffens U.A."/>
            <person name="Heycke N."/>
            <person name="Schmitt S."/>
            <person name="Rinke C."/>
            <person name="Helfrich E.J."/>
            <person name="Brachmann A.O."/>
            <person name="Gurgui C."/>
            <person name="Wakimoto T."/>
            <person name="Kracht M."/>
            <person name="Crusemann M."/>
            <person name="Hentschel U."/>
            <person name="Abe I."/>
            <person name="Matsunaga S."/>
            <person name="Kalinowski J."/>
            <person name="Takeyama H."/>
            <person name="Piel J."/>
        </authorList>
    </citation>
    <scope>NUCLEOTIDE SEQUENCE [LARGE SCALE GENOMIC DNA]</scope>
    <source>
        <strain evidence="15">TSY1</strain>
    </source>
</reference>
<evidence type="ECO:0000256" key="11">
    <source>
        <dbReference type="PIRSR" id="PIRSR006246-2"/>
    </source>
</evidence>
<feature type="binding site" evidence="9 11">
    <location>
        <begin position="72"/>
        <end position="74"/>
    </location>
    <ligand>
        <name>substrate</name>
    </ligand>
</feature>
<keyword evidence="6 9" id="KW-0456">Lyase</keyword>
<dbReference type="Pfam" id="PF02261">
    <property type="entry name" value="Asp_decarbox"/>
    <property type="match status" value="1"/>
</dbReference>
<name>W4LSP4_ENTF1</name>
<dbReference type="HOGENOM" id="CLU_115305_2_0_7"/>
<evidence type="ECO:0000256" key="12">
    <source>
        <dbReference type="PIRSR" id="PIRSR006246-3"/>
    </source>
</evidence>
<keyword evidence="5 9" id="KW-0865">Zymogen</keyword>
<comment type="caution">
    <text evidence="14">The sequence shown here is derived from an EMBL/GenBank/DDBJ whole genome shotgun (WGS) entry which is preliminary data.</text>
</comment>
<feature type="chain" id="PRO_5013999520" description="Aspartate 1-decarboxylase beta chain" evidence="9 13">
    <location>
        <begin position="1"/>
        <end position="23"/>
    </location>
</feature>
<dbReference type="Proteomes" id="UP000019141">
    <property type="component" value="Unassembled WGS sequence"/>
</dbReference>
<keyword evidence="15" id="KW-1185">Reference proteome</keyword>
<evidence type="ECO:0000256" key="6">
    <source>
        <dbReference type="ARBA" id="ARBA00023239"/>
    </source>
</evidence>
<evidence type="ECO:0000256" key="1">
    <source>
        <dbReference type="ARBA" id="ARBA00022490"/>
    </source>
</evidence>
<keyword evidence="2 9" id="KW-0566">Pantothenate biosynthesis</keyword>
<dbReference type="SUPFAM" id="SSF50692">
    <property type="entry name" value="ADC-like"/>
    <property type="match status" value="1"/>
</dbReference>
<dbReference type="PATRIC" id="fig|1429438.4.peg.1857"/>
<feature type="active site" description="Proton donor" evidence="9 10">
    <location>
        <position position="57"/>
    </location>
</feature>
<evidence type="ECO:0000256" key="2">
    <source>
        <dbReference type="ARBA" id="ARBA00022655"/>
    </source>
</evidence>
<feature type="chain" id="PRO_5013999523" description="Aspartate 1-decarboxylase alpha chain" evidence="9 13">
    <location>
        <begin position="24"/>
        <end position="127"/>
    </location>
</feature>
<accession>W4LSP4</accession>
<dbReference type="PANTHER" id="PTHR21012">
    <property type="entry name" value="ASPARTATE 1-DECARBOXYLASE"/>
    <property type="match status" value="1"/>
</dbReference>
<dbReference type="NCBIfam" id="TIGR00223">
    <property type="entry name" value="panD"/>
    <property type="match status" value="1"/>
</dbReference>
<feature type="binding site" evidence="9 11">
    <location>
        <position position="56"/>
    </location>
    <ligand>
        <name>substrate</name>
    </ligand>
</feature>